<evidence type="ECO:0000256" key="1">
    <source>
        <dbReference type="ARBA" id="ARBA00022603"/>
    </source>
</evidence>
<dbReference type="PANTHER" id="PTHR12049:SF7">
    <property type="entry name" value="PROTEIN ARGININE METHYLTRANSFERASE NDUFAF7, MITOCHONDRIAL"/>
    <property type="match status" value="1"/>
</dbReference>
<dbReference type="SUPFAM" id="SSF53335">
    <property type="entry name" value="S-adenosyl-L-methionine-dependent methyltransferases"/>
    <property type="match status" value="1"/>
</dbReference>
<dbReference type="InterPro" id="IPR003788">
    <property type="entry name" value="NDUFAF7"/>
</dbReference>
<dbReference type="Pfam" id="PF02636">
    <property type="entry name" value="Methyltransf_28"/>
    <property type="match status" value="1"/>
</dbReference>
<evidence type="ECO:0000256" key="3">
    <source>
        <dbReference type="SAM" id="MobiDB-lite"/>
    </source>
</evidence>
<feature type="region of interest" description="Disordered" evidence="3">
    <location>
        <begin position="404"/>
        <end position="427"/>
    </location>
</feature>
<accession>A0ABM8QJF2</accession>
<name>A0ABM8QJF2_9BACT</name>
<keyword evidence="5" id="KW-1185">Reference proteome</keyword>
<dbReference type="InterPro" id="IPR038375">
    <property type="entry name" value="NDUFAF7_sf"/>
</dbReference>
<dbReference type="EMBL" id="CAJNBJ010000001">
    <property type="protein sequence ID" value="CAE6699894.1"/>
    <property type="molecule type" value="Genomic_DNA"/>
</dbReference>
<dbReference type="PANTHER" id="PTHR12049">
    <property type="entry name" value="PROTEIN ARGININE METHYLTRANSFERASE NDUFAF7, MITOCHONDRIAL"/>
    <property type="match status" value="1"/>
</dbReference>
<evidence type="ECO:0000313" key="4">
    <source>
        <dbReference type="EMBL" id="CAE6699894.1"/>
    </source>
</evidence>
<reference evidence="4 5" key="1">
    <citation type="submission" date="2021-02" db="EMBL/GenBank/DDBJ databases">
        <authorList>
            <person name="Han P."/>
        </authorList>
    </citation>
    <scope>NUCLEOTIDE SEQUENCE [LARGE SCALE GENOMIC DNA]</scope>
    <source>
        <strain evidence="4">Candidatus Nitrospira sp. ZN2</strain>
    </source>
</reference>
<comment type="caution">
    <text evidence="4">The sequence shown here is derived from an EMBL/GenBank/DDBJ whole genome shotgun (WGS) entry which is preliminary data.</text>
</comment>
<evidence type="ECO:0008006" key="6">
    <source>
        <dbReference type="Google" id="ProtNLM"/>
    </source>
</evidence>
<evidence type="ECO:0000313" key="5">
    <source>
        <dbReference type="Proteomes" id="UP000675880"/>
    </source>
</evidence>
<keyword evidence="2" id="KW-0808">Transferase</keyword>
<proteinExistence type="predicted"/>
<feature type="compositionally biased region" description="Polar residues" evidence="3">
    <location>
        <begin position="404"/>
        <end position="414"/>
    </location>
</feature>
<dbReference type="InterPro" id="IPR029063">
    <property type="entry name" value="SAM-dependent_MTases_sf"/>
</dbReference>
<sequence>MKQESTTDKGGVTLSTGHPQLLANIKAEIAATGPIPFVRFMELALYHPQYGYYVRPVDHPTQERIGWSGDFYTSSDVHPILGQALAKQAQQLDACLGHPDAFTVVEMGAGKGLLARDFLAACRNAPAHFGKRLRYILIERSASMRTLQQQALAPWLDQTGCVTWLDRLEDLPSDSVTGLFFSNELVDAFPVHRLAVIDGRPQEVFVDIRDDRFTEVYRPLSEALAAYLREGAISLPDGYRTEINLGAVQWMQQVAQVMRRGAVLTIDYGHTAEDLYGPERKNGTFLCYYSQMTSEDAYDRVGEQDMTAHVDFTALARAGQQAGLDVTGFTNQMSFLIGLGAEQFLESLEPESPEFYAAIHLLRPDGMGRTFKVLVQHKGMATPELDGLKFKPFFGSILNTNGDSPVNRQTSAGASRTMLHDSQVCHG</sequence>
<evidence type="ECO:0000256" key="2">
    <source>
        <dbReference type="ARBA" id="ARBA00022679"/>
    </source>
</evidence>
<protein>
    <recommendedName>
        <fullName evidence="6">SAM-dependent methyltransferase</fullName>
    </recommendedName>
</protein>
<dbReference type="Gene3D" id="3.40.50.12710">
    <property type="match status" value="1"/>
</dbReference>
<organism evidence="4 5">
    <name type="scientific">Nitrospira defluvii</name>
    <dbReference type="NCBI Taxonomy" id="330214"/>
    <lineage>
        <taxon>Bacteria</taxon>
        <taxon>Pseudomonadati</taxon>
        <taxon>Nitrospirota</taxon>
        <taxon>Nitrospiria</taxon>
        <taxon>Nitrospirales</taxon>
        <taxon>Nitrospiraceae</taxon>
        <taxon>Nitrospira</taxon>
    </lineage>
</organism>
<keyword evidence="1" id="KW-0489">Methyltransferase</keyword>
<gene>
    <name evidence="4" type="ORF">NSPZN2_10677</name>
</gene>
<dbReference type="Proteomes" id="UP000675880">
    <property type="component" value="Unassembled WGS sequence"/>
</dbReference>